<name>A0ABW8UNI8_9RHOB</name>
<keyword evidence="4" id="KW-1185">Reference proteome</keyword>
<dbReference type="InterPro" id="IPR013325">
    <property type="entry name" value="RNA_pol_sigma_r2"/>
</dbReference>
<protein>
    <submittedName>
        <fullName evidence="3">RNA polymerase sigma factor</fullName>
    </submittedName>
</protein>
<dbReference type="Gene3D" id="1.10.1740.10">
    <property type="match status" value="1"/>
</dbReference>
<feature type="domain" description="RNA polymerase sigma-70 region 2" evidence="1">
    <location>
        <begin position="16"/>
        <end position="78"/>
    </location>
</feature>
<dbReference type="EMBL" id="JBHDIY010000002">
    <property type="protein sequence ID" value="MFL4468683.1"/>
    <property type="molecule type" value="Genomic_DNA"/>
</dbReference>
<evidence type="ECO:0000259" key="1">
    <source>
        <dbReference type="Pfam" id="PF04542"/>
    </source>
</evidence>
<reference evidence="3 4" key="1">
    <citation type="submission" date="2024-08" db="EMBL/GenBank/DDBJ databases">
        <title>Tateyamaria sp. nov., isolated from marine algae.</title>
        <authorList>
            <person name="Choi B.J."/>
            <person name="Kim J.M."/>
            <person name="Lee J.K."/>
            <person name="Choi D.G."/>
            <person name="Bayburt H."/>
            <person name="Baek J.H."/>
            <person name="Han D.M."/>
            <person name="Jeon C.O."/>
        </authorList>
    </citation>
    <scope>NUCLEOTIDE SEQUENCE [LARGE SCALE GENOMIC DNA]</scope>
    <source>
        <strain evidence="3 4">KMU-156</strain>
    </source>
</reference>
<feature type="domain" description="DUF6596" evidence="2">
    <location>
        <begin position="174"/>
        <end position="267"/>
    </location>
</feature>
<sequence>MSDAARAAEQAARDSYGRLLAYLAARTRDIGLAEDALSDAFAKALSTWPAQGVPDKPDAWLMRVARNAMTDQQRRLARFHDDAEVPDMPAPETVTDLPDERLALLMVCAHPALARDLHTPLMLQTVLGVEARVIARLFMVSPTALTKRLGRAKAKVKAAGIPFSLPGPDDLPARAEAIREAIYGVHGLDWVDPGDGLGDEALYLADLLTSLLPDDPEAAGLAALIAFGHARADARVVDGVLVPTSQQDVTRWNVPLQQYADRQLTRAFALGAPGRFQIEAAIQQVHMARKTTGTTDWDALNRLYHALVQIAPSAGALVAQAVVTARVHGATAGLDALGRIEAETGLALQPLWAARAELLAQIGDAAGADVAYQKAIALATEAPVIRFLQAQRAAFIDRI</sequence>
<gene>
    <name evidence="3" type="ORF">ACERZ8_01880</name>
</gene>
<evidence type="ECO:0000313" key="4">
    <source>
        <dbReference type="Proteomes" id="UP001627408"/>
    </source>
</evidence>
<evidence type="ECO:0000313" key="3">
    <source>
        <dbReference type="EMBL" id="MFL4468683.1"/>
    </source>
</evidence>
<dbReference type="InterPro" id="IPR046531">
    <property type="entry name" value="DUF6596"/>
</dbReference>
<comment type="caution">
    <text evidence="3">The sequence shown here is derived from an EMBL/GenBank/DDBJ whole genome shotgun (WGS) entry which is preliminary data.</text>
</comment>
<dbReference type="SUPFAM" id="SSF88946">
    <property type="entry name" value="Sigma2 domain of RNA polymerase sigma factors"/>
    <property type="match status" value="1"/>
</dbReference>
<dbReference type="RefSeq" id="WP_407590421.1">
    <property type="nucleotide sequence ID" value="NZ_JBHDIY010000002.1"/>
</dbReference>
<dbReference type="PANTHER" id="PTHR47756">
    <property type="entry name" value="BLL6612 PROTEIN-RELATED"/>
    <property type="match status" value="1"/>
</dbReference>
<accession>A0ABW8UNI8</accession>
<dbReference type="Proteomes" id="UP001627408">
    <property type="component" value="Unassembled WGS sequence"/>
</dbReference>
<organism evidence="3 4">
    <name type="scientific">Tateyamaria armeniaca</name>
    <dbReference type="NCBI Taxonomy" id="2518930"/>
    <lineage>
        <taxon>Bacteria</taxon>
        <taxon>Pseudomonadati</taxon>
        <taxon>Pseudomonadota</taxon>
        <taxon>Alphaproteobacteria</taxon>
        <taxon>Rhodobacterales</taxon>
        <taxon>Roseobacteraceae</taxon>
        <taxon>Tateyamaria</taxon>
    </lineage>
</organism>
<proteinExistence type="predicted"/>
<dbReference type="Pfam" id="PF20239">
    <property type="entry name" value="DUF6596"/>
    <property type="match status" value="1"/>
</dbReference>
<dbReference type="Pfam" id="PF04542">
    <property type="entry name" value="Sigma70_r2"/>
    <property type="match status" value="1"/>
</dbReference>
<dbReference type="PANTHER" id="PTHR47756:SF2">
    <property type="entry name" value="BLL6612 PROTEIN"/>
    <property type="match status" value="1"/>
</dbReference>
<dbReference type="InterPro" id="IPR007627">
    <property type="entry name" value="RNA_pol_sigma70_r2"/>
</dbReference>
<evidence type="ECO:0000259" key="2">
    <source>
        <dbReference type="Pfam" id="PF20239"/>
    </source>
</evidence>